<evidence type="ECO:0000256" key="1">
    <source>
        <dbReference type="SAM" id="MobiDB-lite"/>
    </source>
</evidence>
<dbReference type="AlphaFoldDB" id="A0ABD1AAS9"/>
<accession>A0ABD1AAS9</accession>
<proteinExistence type="predicted"/>
<keyword evidence="4" id="KW-1185">Reference proteome</keyword>
<protein>
    <recommendedName>
        <fullName evidence="2">(S)-ureidoglycine aminohydrolase cupin domain-containing protein</fullName>
    </recommendedName>
</protein>
<gene>
    <name evidence="3" type="ORF">V5N11_015441</name>
</gene>
<reference evidence="3 4" key="1">
    <citation type="submission" date="2024-04" db="EMBL/GenBank/DDBJ databases">
        <title>Genome assembly C_amara_ONT_v2.</title>
        <authorList>
            <person name="Yant L."/>
            <person name="Moore C."/>
            <person name="Slenker M."/>
        </authorList>
    </citation>
    <scope>NUCLEOTIDE SEQUENCE [LARGE SCALE GENOMIC DNA]</scope>
    <source>
        <tissue evidence="3">Leaf</tissue>
    </source>
</reference>
<dbReference type="InterPro" id="IPR014710">
    <property type="entry name" value="RmlC-like_jellyroll"/>
</dbReference>
<dbReference type="EMBL" id="JBANAX010000566">
    <property type="protein sequence ID" value="KAL1203211.1"/>
    <property type="molecule type" value="Genomic_DNA"/>
</dbReference>
<dbReference type="PANTHER" id="PTHR33271:SF3">
    <property type="entry name" value="RMLC-LIKE CUPINS SUPERFAMILY PROTEIN"/>
    <property type="match status" value="1"/>
</dbReference>
<evidence type="ECO:0000313" key="3">
    <source>
        <dbReference type="EMBL" id="KAL1203211.1"/>
    </source>
</evidence>
<feature type="region of interest" description="Disordered" evidence="1">
    <location>
        <begin position="58"/>
        <end position="78"/>
    </location>
</feature>
<evidence type="ECO:0000313" key="4">
    <source>
        <dbReference type="Proteomes" id="UP001558713"/>
    </source>
</evidence>
<organism evidence="3 4">
    <name type="scientific">Cardamine amara subsp. amara</name>
    <dbReference type="NCBI Taxonomy" id="228776"/>
    <lineage>
        <taxon>Eukaryota</taxon>
        <taxon>Viridiplantae</taxon>
        <taxon>Streptophyta</taxon>
        <taxon>Embryophyta</taxon>
        <taxon>Tracheophyta</taxon>
        <taxon>Spermatophyta</taxon>
        <taxon>Magnoliopsida</taxon>
        <taxon>eudicotyledons</taxon>
        <taxon>Gunneridae</taxon>
        <taxon>Pentapetalae</taxon>
        <taxon>rosids</taxon>
        <taxon>malvids</taxon>
        <taxon>Brassicales</taxon>
        <taxon>Brassicaceae</taxon>
        <taxon>Cardamineae</taxon>
        <taxon>Cardamine</taxon>
    </lineage>
</organism>
<name>A0ABD1AAS9_CARAN</name>
<dbReference type="InterPro" id="IPR011051">
    <property type="entry name" value="RmlC_Cupin_sf"/>
</dbReference>
<dbReference type="Pfam" id="PF05899">
    <property type="entry name" value="Cupin_3"/>
    <property type="match status" value="1"/>
</dbReference>
<sequence length="120" mass="13203">MADQNPGIIVEKNPSQARLDELKFKSWPKWGCSPGKYHLKYEAKEICYIVKGKVKVYPKPPPPSSSSSSSSSPSSPDAEVGWCVEFGAGDIVTFPKGLSCTWDVSLSVDKHYIFLHHSSS</sequence>
<dbReference type="PANTHER" id="PTHR33271">
    <property type="entry name" value="OS04G0445200 PROTEIN"/>
    <property type="match status" value="1"/>
</dbReference>
<dbReference type="Proteomes" id="UP001558713">
    <property type="component" value="Unassembled WGS sequence"/>
</dbReference>
<feature type="compositionally biased region" description="Low complexity" evidence="1">
    <location>
        <begin position="65"/>
        <end position="76"/>
    </location>
</feature>
<evidence type="ECO:0000259" key="2">
    <source>
        <dbReference type="Pfam" id="PF05899"/>
    </source>
</evidence>
<dbReference type="Gene3D" id="2.60.120.10">
    <property type="entry name" value="Jelly Rolls"/>
    <property type="match status" value="1"/>
</dbReference>
<dbReference type="SUPFAM" id="SSF51182">
    <property type="entry name" value="RmlC-like cupins"/>
    <property type="match status" value="1"/>
</dbReference>
<dbReference type="CDD" id="cd02227">
    <property type="entry name" value="cupin_TM1112-like"/>
    <property type="match status" value="1"/>
</dbReference>
<comment type="caution">
    <text evidence="3">The sequence shown here is derived from an EMBL/GenBank/DDBJ whole genome shotgun (WGS) entry which is preliminary data.</text>
</comment>
<dbReference type="InterPro" id="IPR008579">
    <property type="entry name" value="UGlyAH_Cupin_dom"/>
</dbReference>
<feature type="domain" description="(S)-ureidoglycine aminohydrolase cupin" evidence="2">
    <location>
        <begin position="20"/>
        <end position="112"/>
    </location>
</feature>